<keyword evidence="2" id="KW-0159">Chromosome partition</keyword>
<feature type="region of interest" description="Disordered" evidence="4">
    <location>
        <begin position="1"/>
        <end position="234"/>
    </location>
</feature>
<dbReference type="SUPFAM" id="SSF110849">
    <property type="entry name" value="ParB/Sulfiredoxin"/>
    <property type="match status" value="1"/>
</dbReference>
<dbReference type="Gene3D" id="3.90.1530.30">
    <property type="match status" value="1"/>
</dbReference>
<feature type="domain" description="ParB-like N-terminal" evidence="5">
    <location>
        <begin position="244"/>
        <end position="336"/>
    </location>
</feature>
<organism evidence="6 7">
    <name type="scientific">Paraoerskovia sediminicola</name>
    <dbReference type="NCBI Taxonomy" id="1138587"/>
    <lineage>
        <taxon>Bacteria</taxon>
        <taxon>Bacillati</taxon>
        <taxon>Actinomycetota</taxon>
        <taxon>Actinomycetes</taxon>
        <taxon>Micrococcales</taxon>
        <taxon>Cellulomonadaceae</taxon>
        <taxon>Paraoerskovia</taxon>
    </lineage>
</organism>
<evidence type="ECO:0000256" key="3">
    <source>
        <dbReference type="ARBA" id="ARBA00023125"/>
    </source>
</evidence>
<gene>
    <name evidence="6" type="ORF">GCM10025865_13580</name>
</gene>
<name>A0ABM8G200_9CELL</name>
<dbReference type="CDD" id="cd16393">
    <property type="entry name" value="SPO0J_N"/>
    <property type="match status" value="1"/>
</dbReference>
<dbReference type="SUPFAM" id="SSF109709">
    <property type="entry name" value="KorB DNA-binding domain-like"/>
    <property type="match status" value="1"/>
</dbReference>
<evidence type="ECO:0000256" key="4">
    <source>
        <dbReference type="SAM" id="MobiDB-lite"/>
    </source>
</evidence>
<dbReference type="SMART" id="SM00470">
    <property type="entry name" value="ParB"/>
    <property type="match status" value="1"/>
</dbReference>
<feature type="compositionally biased region" description="Low complexity" evidence="4">
    <location>
        <begin position="61"/>
        <end position="75"/>
    </location>
</feature>
<dbReference type="PANTHER" id="PTHR33375">
    <property type="entry name" value="CHROMOSOME-PARTITIONING PROTEIN PARB-RELATED"/>
    <property type="match status" value="1"/>
</dbReference>
<dbReference type="EMBL" id="AP027729">
    <property type="protein sequence ID" value="BDZ42059.1"/>
    <property type="molecule type" value="Genomic_DNA"/>
</dbReference>
<dbReference type="InterPro" id="IPR003115">
    <property type="entry name" value="ParB_N"/>
</dbReference>
<dbReference type="PANTHER" id="PTHR33375:SF1">
    <property type="entry name" value="CHROMOSOME-PARTITIONING PROTEIN PARB-RELATED"/>
    <property type="match status" value="1"/>
</dbReference>
<accession>A0ABM8G200</accession>
<feature type="compositionally biased region" description="Low complexity" evidence="4">
    <location>
        <begin position="84"/>
        <end position="101"/>
    </location>
</feature>
<comment type="similarity">
    <text evidence="1">Belongs to the ParB family.</text>
</comment>
<evidence type="ECO:0000259" key="5">
    <source>
        <dbReference type="SMART" id="SM00470"/>
    </source>
</evidence>
<dbReference type="InterPro" id="IPR057240">
    <property type="entry name" value="ParB_dimer_C"/>
</dbReference>
<feature type="compositionally biased region" description="Low complexity" evidence="4">
    <location>
        <begin position="170"/>
        <end position="181"/>
    </location>
</feature>
<evidence type="ECO:0000256" key="1">
    <source>
        <dbReference type="ARBA" id="ARBA00006295"/>
    </source>
</evidence>
<dbReference type="Pfam" id="PF23552">
    <property type="entry name" value="ParB_C"/>
    <property type="match status" value="1"/>
</dbReference>
<dbReference type="InterPro" id="IPR004437">
    <property type="entry name" value="ParB/RepB/Spo0J"/>
</dbReference>
<protein>
    <recommendedName>
        <fullName evidence="5">ParB-like N-terminal domain-containing protein</fullName>
    </recommendedName>
</protein>
<evidence type="ECO:0000256" key="2">
    <source>
        <dbReference type="ARBA" id="ARBA00022829"/>
    </source>
</evidence>
<evidence type="ECO:0000313" key="7">
    <source>
        <dbReference type="Proteomes" id="UP001321475"/>
    </source>
</evidence>
<proteinExistence type="inferred from homology"/>
<dbReference type="InterPro" id="IPR041468">
    <property type="entry name" value="HTH_ParB/Spo0J"/>
</dbReference>
<keyword evidence="3" id="KW-0238">DNA-binding</keyword>
<dbReference type="Pfam" id="PF02195">
    <property type="entry name" value="ParB_N"/>
    <property type="match status" value="1"/>
</dbReference>
<dbReference type="InterPro" id="IPR036086">
    <property type="entry name" value="ParB/Sulfiredoxin_sf"/>
</dbReference>
<evidence type="ECO:0000313" key="6">
    <source>
        <dbReference type="EMBL" id="BDZ42059.1"/>
    </source>
</evidence>
<dbReference type="Proteomes" id="UP001321475">
    <property type="component" value="Chromosome"/>
</dbReference>
<feature type="region of interest" description="Disordered" evidence="4">
    <location>
        <begin position="438"/>
        <end position="459"/>
    </location>
</feature>
<feature type="compositionally biased region" description="Low complexity" evidence="4">
    <location>
        <begin position="27"/>
        <end position="52"/>
    </location>
</feature>
<keyword evidence="7" id="KW-1185">Reference proteome</keyword>
<dbReference type="Pfam" id="PF17762">
    <property type="entry name" value="HTH_ParB"/>
    <property type="match status" value="1"/>
</dbReference>
<reference evidence="7" key="1">
    <citation type="journal article" date="2019" name="Int. J. Syst. Evol. Microbiol.">
        <title>The Global Catalogue of Microorganisms (GCM) 10K type strain sequencing project: providing services to taxonomists for standard genome sequencing and annotation.</title>
        <authorList>
            <consortium name="The Broad Institute Genomics Platform"/>
            <consortium name="The Broad Institute Genome Sequencing Center for Infectious Disease"/>
            <person name="Wu L."/>
            <person name="Ma J."/>
        </authorList>
    </citation>
    <scope>NUCLEOTIDE SEQUENCE [LARGE SCALE GENOMIC DNA]</scope>
    <source>
        <strain evidence="7">NBRC 108565</strain>
    </source>
</reference>
<dbReference type="InterPro" id="IPR050336">
    <property type="entry name" value="Chromosome_partition/occlusion"/>
</dbReference>
<sequence length="511" mass="52645">MSERRRGLGRGLGALIPTSGERDRPVDVFFPVQVDPGKAGAEAADGEATPTGSGSEESTDARAAAGESASGSAGRDTASATSPGGDSAGSTNSGGASTSSDVRVDGKGQSAATASRNGKFSDVAGDTAGRTEAPGDLPALDGADLDEGTDGDVGTSSKVTAVDGAPATGSAVSTGTVTDAAGTGGGLDSGRTSGAVSRETAGATAAEQSAENDPVSRETVAEESGVGDAGEATDLVPVPGARFAEIPFELIHPNARQPRSVFDESDLDELVASITEIGVLQPVVVRPDPESPGSYELIMGERRWRASQAAGLAAVPAIIRETDDGDMLRDALLENLHRSNLNPLEEAAAYRQLLDDFDCTHEELARRIARSRPQISNTLRLLKLPPLVQRRVAAGVLSAGHARALLGLTDGGAIERLAQRIVAEGLSVRATEEIVALGGGADKPKPRTPRAGQRSQAIDDLSSRLSDRFETRVRVNLGKNKGRLTVEFASVDDLNRILDRMAPEDPGLLRP</sequence>
<dbReference type="NCBIfam" id="TIGR00180">
    <property type="entry name" value="parB_part"/>
    <property type="match status" value="1"/>
</dbReference>
<dbReference type="Gene3D" id="1.10.10.2830">
    <property type="match status" value="1"/>
</dbReference>